<gene>
    <name evidence="3" type="ORF">AYO21_00695</name>
</gene>
<dbReference type="EMBL" id="LVKK01000002">
    <property type="protein sequence ID" value="OAG45347.1"/>
    <property type="molecule type" value="Genomic_DNA"/>
</dbReference>
<dbReference type="OrthoDB" id="4136440at2759"/>
<feature type="domain" description="DUF7924" evidence="2">
    <location>
        <begin position="128"/>
        <end position="311"/>
    </location>
</feature>
<dbReference type="PANTHER" id="PTHR42470">
    <property type="entry name" value="VAST DOMAIN-CONTAINING PROTEIN"/>
    <property type="match status" value="1"/>
</dbReference>
<keyword evidence="4" id="KW-1185">Reference proteome</keyword>
<dbReference type="PANTHER" id="PTHR42470:SF2">
    <property type="match status" value="1"/>
</dbReference>
<proteinExistence type="predicted"/>
<dbReference type="Pfam" id="PF25545">
    <property type="entry name" value="DUF7924"/>
    <property type="match status" value="1"/>
</dbReference>
<feature type="region of interest" description="Disordered" evidence="1">
    <location>
        <begin position="1"/>
        <end position="20"/>
    </location>
</feature>
<reference evidence="3 4" key="1">
    <citation type="submission" date="2016-03" db="EMBL/GenBank/DDBJ databases">
        <title>Draft genome sequence of the Fonsecaea monophora CBS 269.37.</title>
        <authorList>
            <person name="Bombassaro A."/>
            <person name="Vinicius W.A."/>
            <person name="De Hoog S."/>
            <person name="Sun J."/>
            <person name="Souza E.M."/>
            <person name="Raittz R.T."/>
            <person name="Costa F."/>
            <person name="Leao A.C."/>
            <person name="Tadra-Sfeir M.Z."/>
            <person name="Baura V."/>
            <person name="Balsanelli E."/>
            <person name="Pedrosa F.O."/>
            <person name="Moreno L.F."/>
            <person name="Steffens M.B."/>
            <person name="Xi L."/>
            <person name="Bocca A.L."/>
            <person name="Felipe M.S."/>
            <person name="Teixeira M."/>
            <person name="Telles Filho F.Q."/>
            <person name="Azevedo C.M."/>
            <person name="Gomes R."/>
            <person name="Vicente V.A."/>
        </authorList>
    </citation>
    <scope>NUCLEOTIDE SEQUENCE [LARGE SCALE GENOMIC DNA]</scope>
    <source>
        <strain evidence="3 4">CBS 269.37</strain>
    </source>
</reference>
<feature type="region of interest" description="Disordered" evidence="1">
    <location>
        <begin position="464"/>
        <end position="532"/>
    </location>
</feature>
<evidence type="ECO:0000256" key="1">
    <source>
        <dbReference type="SAM" id="MobiDB-lite"/>
    </source>
</evidence>
<dbReference type="RefSeq" id="XP_022517299.1">
    <property type="nucleotide sequence ID" value="XM_022650685.1"/>
</dbReference>
<evidence type="ECO:0000259" key="2">
    <source>
        <dbReference type="Pfam" id="PF25545"/>
    </source>
</evidence>
<evidence type="ECO:0000313" key="4">
    <source>
        <dbReference type="Proteomes" id="UP000077002"/>
    </source>
</evidence>
<accession>A0A177FMA3</accession>
<organism evidence="3 4">
    <name type="scientific">Fonsecaea monophora</name>
    <dbReference type="NCBI Taxonomy" id="254056"/>
    <lineage>
        <taxon>Eukaryota</taxon>
        <taxon>Fungi</taxon>
        <taxon>Dikarya</taxon>
        <taxon>Ascomycota</taxon>
        <taxon>Pezizomycotina</taxon>
        <taxon>Eurotiomycetes</taxon>
        <taxon>Chaetothyriomycetidae</taxon>
        <taxon>Chaetothyriales</taxon>
        <taxon>Herpotrichiellaceae</taxon>
        <taxon>Fonsecaea</taxon>
    </lineage>
</organism>
<feature type="compositionally biased region" description="Polar residues" evidence="1">
    <location>
        <begin position="515"/>
        <end position="529"/>
    </location>
</feature>
<name>A0A177FMA3_9EURO</name>
<dbReference type="AlphaFoldDB" id="A0A177FMA3"/>
<sequence>MSSTSGSSNSSPSSGGLPPASYDGSHLPWRTFRQEVLAPHQIHVLDTVPKDRIPAAFLKIVEAASQDAGRFDNQKNCFWNQVTAGRGFGPSPIFPPNLLPPLTSEFHSRCMVPFFGSREALPERTINHPAPFYELSVPRPGLGCGFSAAAFTDEELAVLPQWLQATGTIVHFETGYIAPGASLYCPFLTFERAYGNKQQRVESANNQCAIAGAYSTRALQMLYTRARKDSSENSPMNLGELPVSFSCTIDNSFALLNLHWIDLEQGQAYCMAPLCQFDLSKDVHFSKFLVWTQAIGDWGLSHVLPAIKEALGRLRQPAKGTPVAVCQPDYSAGPGRLRLDTGPGIMKDELLISSLKTTFENIPWRFEDEGFSGVSSSTASWGSPMVSENTFPKVNYPTVPPARSNISAPNSSIVARKRLGVSRSPVTPPPAYLQNQDLVWQKRFNLAMEEIRQLQTQMQALKTEMEECKRPSSRGGQPSPTSESEPLPPTAAEVQEQDQELESTTPKVQDPPPLTTLTAHKSPPSTTDVSVAMTGPSPMWQCATIVLSSHFLASFFPTNMTVRLLAYGCVTNAFVLACLTPRSTVVGMAMLASAKIPAFPGWRWRATS</sequence>
<dbReference type="GeneID" id="34595877"/>
<dbReference type="InterPro" id="IPR057684">
    <property type="entry name" value="DUF7924"/>
</dbReference>
<protein>
    <recommendedName>
        <fullName evidence="2">DUF7924 domain-containing protein</fullName>
    </recommendedName>
</protein>
<evidence type="ECO:0000313" key="3">
    <source>
        <dbReference type="EMBL" id="OAG45347.1"/>
    </source>
</evidence>
<dbReference type="Proteomes" id="UP000077002">
    <property type="component" value="Unassembled WGS sequence"/>
</dbReference>
<comment type="caution">
    <text evidence="3">The sequence shown here is derived from an EMBL/GenBank/DDBJ whole genome shotgun (WGS) entry which is preliminary data.</text>
</comment>